<evidence type="ECO:0000313" key="8">
    <source>
        <dbReference type="EMBL" id="KAF5206041.1"/>
    </source>
</evidence>
<feature type="transmembrane region" description="Helical" evidence="7">
    <location>
        <begin position="144"/>
        <end position="169"/>
    </location>
</feature>
<keyword evidence="5 7" id="KW-0472">Membrane</keyword>
<feature type="transmembrane region" description="Helical" evidence="7">
    <location>
        <begin position="7"/>
        <end position="29"/>
    </location>
</feature>
<evidence type="ECO:0000256" key="3">
    <source>
        <dbReference type="ARBA" id="ARBA00022692"/>
    </source>
</evidence>
<accession>A0A7J6X8D1</accession>
<keyword evidence="9" id="KW-1185">Reference proteome</keyword>
<reference evidence="8 9" key="1">
    <citation type="submission" date="2020-06" db="EMBL/GenBank/DDBJ databases">
        <title>Transcriptomic and genomic resources for Thalictrum thalictroides and T. hernandezii: Facilitating candidate gene discovery in an emerging model plant lineage.</title>
        <authorList>
            <person name="Arias T."/>
            <person name="Riano-Pachon D.M."/>
            <person name="Di Stilio V.S."/>
        </authorList>
    </citation>
    <scope>NUCLEOTIDE SEQUENCE [LARGE SCALE GENOMIC DNA]</scope>
    <source>
        <strain evidence="9">cv. WT478/WT964</strain>
        <tissue evidence="8">Leaves</tissue>
    </source>
</reference>
<dbReference type="AlphaFoldDB" id="A0A7J6X8D1"/>
<proteinExistence type="inferred from homology"/>
<evidence type="ECO:0000256" key="6">
    <source>
        <dbReference type="ARBA" id="ARBA00023180"/>
    </source>
</evidence>
<feature type="transmembrane region" description="Helical" evidence="7">
    <location>
        <begin position="73"/>
        <end position="95"/>
    </location>
</feature>
<comment type="subcellular location">
    <subcellularLocation>
        <location evidence="7">Cell membrane</location>
        <topology evidence="7">Multi-pass membrane protein</topology>
    </subcellularLocation>
    <subcellularLocation>
        <location evidence="1">Membrane</location>
        <topology evidence="1">Multi-pass membrane protein</topology>
    </subcellularLocation>
</comment>
<dbReference type="GO" id="GO:0005886">
    <property type="term" value="C:plasma membrane"/>
    <property type="evidence" value="ECO:0007669"/>
    <property type="project" value="UniProtKB-SubCell"/>
</dbReference>
<gene>
    <name evidence="8" type="ORF">FRX31_004372</name>
</gene>
<feature type="transmembrane region" description="Helical" evidence="7">
    <location>
        <begin position="107"/>
        <end position="132"/>
    </location>
</feature>
<protein>
    <recommendedName>
        <fullName evidence="7">Choline transporter-like protein</fullName>
    </recommendedName>
</protein>
<dbReference type="OrthoDB" id="420519at2759"/>
<evidence type="ECO:0000256" key="5">
    <source>
        <dbReference type="ARBA" id="ARBA00023136"/>
    </source>
</evidence>
<dbReference type="Pfam" id="PF04515">
    <property type="entry name" value="Choline_transpo"/>
    <property type="match status" value="1"/>
</dbReference>
<evidence type="ECO:0000313" key="9">
    <source>
        <dbReference type="Proteomes" id="UP000554482"/>
    </source>
</evidence>
<organism evidence="8 9">
    <name type="scientific">Thalictrum thalictroides</name>
    <name type="common">Rue-anemone</name>
    <name type="synonym">Anemone thalictroides</name>
    <dbReference type="NCBI Taxonomy" id="46969"/>
    <lineage>
        <taxon>Eukaryota</taxon>
        <taxon>Viridiplantae</taxon>
        <taxon>Streptophyta</taxon>
        <taxon>Embryophyta</taxon>
        <taxon>Tracheophyta</taxon>
        <taxon>Spermatophyta</taxon>
        <taxon>Magnoliopsida</taxon>
        <taxon>Ranunculales</taxon>
        <taxon>Ranunculaceae</taxon>
        <taxon>Thalictroideae</taxon>
        <taxon>Thalictrum</taxon>
    </lineage>
</organism>
<dbReference type="GO" id="GO:0022857">
    <property type="term" value="F:transmembrane transporter activity"/>
    <property type="evidence" value="ECO:0007669"/>
    <property type="project" value="UniProtKB-UniRule"/>
</dbReference>
<evidence type="ECO:0000256" key="1">
    <source>
        <dbReference type="ARBA" id="ARBA00004141"/>
    </source>
</evidence>
<name>A0A7J6X8D1_THATH</name>
<evidence type="ECO:0000256" key="7">
    <source>
        <dbReference type="RuleBase" id="RU368066"/>
    </source>
</evidence>
<dbReference type="EMBL" id="JABWDY010003312">
    <property type="protein sequence ID" value="KAF5206041.1"/>
    <property type="molecule type" value="Genomic_DNA"/>
</dbReference>
<keyword evidence="6" id="KW-0325">Glycoprotein</keyword>
<dbReference type="Proteomes" id="UP000554482">
    <property type="component" value="Unassembled WGS sequence"/>
</dbReference>
<evidence type="ECO:0000256" key="4">
    <source>
        <dbReference type="ARBA" id="ARBA00022989"/>
    </source>
</evidence>
<sequence>MKRLMRYNLGSVALGSLIVSFVEWFRYILDSMRRKLKGTDSMSETWMGKMGAGSSQCCLGCIDWTIRSVNRNAYIMIAITGKGFFRASSIATGLIMNNILRIGKVNVIGDIILFLGKLCVSLFCAVFAFLMLDTHKYRSAHNKITSPLFPVLVCWWLGYVVATLFFAVVEMSIDTIILSFCQDSEEHQGTAQYAPPLLIETLTDQNEMQRLTQGSSI</sequence>
<dbReference type="InterPro" id="IPR007603">
    <property type="entry name" value="Choline_transptr-like"/>
</dbReference>
<keyword evidence="3 7" id="KW-0812">Transmembrane</keyword>
<comment type="caution">
    <text evidence="8">The sequence shown here is derived from an EMBL/GenBank/DDBJ whole genome shotgun (WGS) entry which is preliminary data.</text>
</comment>
<comment type="caution">
    <text evidence="7">Lacks conserved residue(s) required for the propagation of feature annotation.</text>
</comment>
<dbReference type="PANTHER" id="PTHR12385">
    <property type="entry name" value="CHOLINE TRANSPORTER-LIKE (SLC FAMILY 44)"/>
    <property type="match status" value="1"/>
</dbReference>
<evidence type="ECO:0000256" key="2">
    <source>
        <dbReference type="ARBA" id="ARBA00007168"/>
    </source>
</evidence>
<comment type="similarity">
    <text evidence="2 7">Belongs to the CTL (choline transporter-like) family.</text>
</comment>
<dbReference type="PANTHER" id="PTHR12385:SF14">
    <property type="entry name" value="CHOLINE TRANSPORTER-LIKE 2"/>
    <property type="match status" value="1"/>
</dbReference>
<keyword evidence="4 7" id="KW-1133">Transmembrane helix</keyword>
<comment type="function">
    <text evidence="7">Choline transporter.</text>
</comment>